<name>A0A8T2PSI2_9TELE</name>
<reference evidence="1" key="1">
    <citation type="thesis" date="2021" institute="BYU ScholarsArchive" country="Provo, UT, USA">
        <title>Applications of and Algorithms for Genome Assembly and Genomic Analyses with an Emphasis on Marine Teleosts.</title>
        <authorList>
            <person name="Pickett B.D."/>
        </authorList>
    </citation>
    <scope>NUCLEOTIDE SEQUENCE</scope>
    <source>
        <strain evidence="1">HI-2016</strain>
    </source>
</reference>
<organism evidence="1 2">
    <name type="scientific">Albula glossodonta</name>
    <name type="common">roundjaw bonefish</name>
    <dbReference type="NCBI Taxonomy" id="121402"/>
    <lineage>
        <taxon>Eukaryota</taxon>
        <taxon>Metazoa</taxon>
        <taxon>Chordata</taxon>
        <taxon>Craniata</taxon>
        <taxon>Vertebrata</taxon>
        <taxon>Euteleostomi</taxon>
        <taxon>Actinopterygii</taxon>
        <taxon>Neopterygii</taxon>
        <taxon>Teleostei</taxon>
        <taxon>Albuliformes</taxon>
        <taxon>Albulidae</taxon>
        <taxon>Albula</taxon>
    </lineage>
</organism>
<proteinExistence type="predicted"/>
<evidence type="ECO:0000313" key="2">
    <source>
        <dbReference type="Proteomes" id="UP000824540"/>
    </source>
</evidence>
<sequence length="68" mass="7062">MRRPHYFRATFCCGSPACSAVCEARASLGVWLGALRGAVAKTVIMKGLGAVDTVAAKKGGLMVGLHNQ</sequence>
<evidence type="ECO:0000313" key="1">
    <source>
        <dbReference type="EMBL" id="KAG9354315.1"/>
    </source>
</evidence>
<accession>A0A8T2PSI2</accession>
<protein>
    <submittedName>
        <fullName evidence="1">Uncharacterized protein</fullName>
    </submittedName>
</protein>
<comment type="caution">
    <text evidence="1">The sequence shown here is derived from an EMBL/GenBank/DDBJ whole genome shotgun (WGS) entry which is preliminary data.</text>
</comment>
<dbReference type="EMBL" id="JAFBMS010000002">
    <property type="protein sequence ID" value="KAG9354315.1"/>
    <property type="molecule type" value="Genomic_DNA"/>
</dbReference>
<dbReference type="AlphaFoldDB" id="A0A8T2PSI2"/>
<dbReference type="Proteomes" id="UP000824540">
    <property type="component" value="Unassembled WGS sequence"/>
</dbReference>
<keyword evidence="2" id="KW-1185">Reference proteome</keyword>
<gene>
    <name evidence="1" type="ORF">JZ751_001019</name>
</gene>